<dbReference type="Proteomes" id="UP001163223">
    <property type="component" value="Chromosome"/>
</dbReference>
<gene>
    <name evidence="1" type="ORF">OXU80_25260</name>
</gene>
<name>A0ACD4NMK3_9HYPH</name>
<protein>
    <submittedName>
        <fullName evidence="1">Efflux RND transporter periplasmic adaptor subunit</fullName>
    </submittedName>
</protein>
<dbReference type="EMBL" id="CP113520">
    <property type="protein sequence ID" value="WAJ28094.1"/>
    <property type="molecule type" value="Genomic_DNA"/>
</dbReference>
<evidence type="ECO:0000313" key="2">
    <source>
        <dbReference type="Proteomes" id="UP001163223"/>
    </source>
</evidence>
<reference evidence="1" key="1">
    <citation type="submission" date="2022-11" db="EMBL/GenBank/DDBJ databases">
        <title>beta-Carotene-producing bacterium, Jeongeuplla avenae sp. nov., alleviates the salt stress of Arabidopsis seedlings.</title>
        <authorList>
            <person name="Jiang L."/>
            <person name="Lee J."/>
        </authorList>
    </citation>
    <scope>NUCLEOTIDE SEQUENCE</scope>
    <source>
        <strain evidence="1">DY_R2A_6</strain>
    </source>
</reference>
<sequence>MKILKLALILGVAAVAGLGADMAWQHRDALRDAAAVAIASAEPAPEPAAAPPPAMPVPTAPVVKKTVPVVFDYAARTEAIRAVDLQAKVGGYVAEQLFPDGADVEAGALLYRLDARDYEAALMQARAVSDREAAALDYARATSDRSASLVRSGSLAKDTADLRVSTRRQAEAALAVSRAAIRSAELNLGYTEIRAPFAGRLSRDRAPVGTLIGAGGATLNRLVQLDPIYVTFNPSETELAEIAKARSQGRVSVAVSLPGGGEMEGELSFVDNAVDPRTGTVSARATIRNEGFRLLPGQYVRARLKLREEPGVLMVPSAAVGSGQLGKYVYVIGQGDTVEQKTVRLGRSVGDLVAAEGVSESDRIITGNLQKIGVGMPVEPLPPTLASN</sequence>
<organism evidence="1 2">
    <name type="scientific">Antarcticirhabdus aurantiaca</name>
    <dbReference type="NCBI Taxonomy" id="2606717"/>
    <lineage>
        <taxon>Bacteria</taxon>
        <taxon>Pseudomonadati</taxon>
        <taxon>Pseudomonadota</taxon>
        <taxon>Alphaproteobacteria</taxon>
        <taxon>Hyphomicrobiales</taxon>
        <taxon>Aurantimonadaceae</taxon>
        <taxon>Antarcticirhabdus</taxon>
    </lineage>
</organism>
<proteinExistence type="predicted"/>
<accession>A0ACD4NMK3</accession>
<keyword evidence="2" id="KW-1185">Reference proteome</keyword>
<evidence type="ECO:0000313" key="1">
    <source>
        <dbReference type="EMBL" id="WAJ28094.1"/>
    </source>
</evidence>